<sequence length="1529" mass="161225">AYVIYTSGSTGRPKGVAVTHGNLANYVAAVPERLGLGGGRYAVLQAQATDLGNTMVFASLVCGGELHILDEDTVADPDAVCAYLAEHRIDYLKAVPSHLAALSSGGVQGVLPRRSLVLGGEAAAPELVADVLAAAGDRGVFNHYGPTEATIGVATTRLTPGPESVPIGRPVPNTRLYVLDDRLEPVPVGVAGELYVAGAQLARGYVGRPGLTGGRFVACPFSPGERMYRTGDLVRWTDDGELVFVGRADEQVKIRGFRVEPGEVQSVLAAHPQVVQAAVVAREDVPGDRRLIGYVAPGDVDTGGVREFAAGRLPGHMVPSAVVALDALPLTANGKLDRRALPAPDYTMAAGGEGRAPASVQEEILCQTFAEVLGVDRVGVHDDFFALGGHSLLAVSLVARLRARGMAVSVRALFQTPTPEGLAAAAAPDTVEVPENRIPPGAARLTPDMLPLVDLTPEELARLTEAVDGGAPGIADVYPLAPLQEGIFFHHMMAAQESRDAYVLPIVFGFDSRERFEAFSAALQRVIDRHDIYRTAIVWEGLPEPVQVVTHRAELPVREVVLDPGGADPIEQLLAASGPRMDLGRAPLIDVHVAAAPDGGPGLLAMLRIHQMVRDHTSQEALLRELGAILSGREDELLEPLPFRDFVAQARLGTPREQHERYFAELLGDVDETTAPYGLLDVHGDGGDVERARLTVDDEVGTRLRAAARAWGVSPATVFHLAWARVLATLSGRDDVVFGTVLFGRMNSGEGAHRVQGPFINTLPVRVRVGGTGVGEALEALRGQLAELLVHEHAPLALAQRASGVPGGGPAFTSAFNYRHNRVAGRSPGRDGDTGLDGIRLLLSRERTNYPLGVSVDDSGTGFRVTVDAVASIDAEEVCGLVHTCVANLVTALDEAPQSRLSAVDILGRAEFERLVREENDTAADIPQVPAAHIFEAQARRTPDAVAVEHRDARITYRELDARANRLAHWLRAQGVRAESVAGVCLPRGVEAVTAMLAIWKAGAAYLPIDPGQPAERLEFVLADSGAHVLVTHGGMTTAQPGVRVLNLADPPVAAQVAAMPEDAPRAPVTPGRLAYVIYTSGSTGRPKGVAVPHAGLASLVASQVERLAVNEASRLLQFAPLSFDAAIGEVLMPLSCGGRLVCADADELLPGPGLAGVMGRHGVTHVALSPTVLAMLEPADLPSLVSLASAGEALTAEQVARWAPGRRLVNGYGPTETTVGAAISAPLAPDDEVTIGVPIANTRVYLLDAFLRPVPDGAVGELYVAGPSLARGYVGRPAPTGERFVACPFGGPGTRMYRTGDLARRDARGRLVYAGRADEQVKIRGFRVEPGEVRAVLTAHPRVAGAAVVSREDVPGDARLVGYIVPADPGRDGGEARELADEVRAFAAERLPHYMLPAAVVAIDALPLTANGKLDRAALPAPGGAGRNGTGRGPETEYEKALCDAFAELLGHPAVGVDDDFFTLGGHSLLATRLVSRVRTVLGVELPIRRLFATPTPGALASWLSDPGNRPDQARPKLRPMGRHEEIR</sequence>
<dbReference type="Gene3D" id="3.40.50.12780">
    <property type="entry name" value="N-terminal domain of ligase-like"/>
    <property type="match status" value="2"/>
</dbReference>
<dbReference type="GO" id="GO:0043041">
    <property type="term" value="P:amino acid activation for nonribosomal peptide biosynthetic process"/>
    <property type="evidence" value="ECO:0007669"/>
    <property type="project" value="TreeGrafter"/>
</dbReference>
<feature type="non-terminal residue" evidence="6">
    <location>
        <position position="1"/>
    </location>
</feature>
<dbReference type="Pfam" id="PF00550">
    <property type="entry name" value="PP-binding"/>
    <property type="match status" value="2"/>
</dbReference>
<dbReference type="FunFam" id="3.40.50.12780:FF:000012">
    <property type="entry name" value="Non-ribosomal peptide synthetase"/>
    <property type="match status" value="1"/>
</dbReference>
<dbReference type="InterPro" id="IPR020806">
    <property type="entry name" value="PKS_PP-bd"/>
</dbReference>
<dbReference type="SUPFAM" id="SSF52777">
    <property type="entry name" value="CoA-dependent acyltransferases"/>
    <property type="match status" value="2"/>
</dbReference>
<dbReference type="SMART" id="SM00823">
    <property type="entry name" value="PKS_PP"/>
    <property type="match status" value="2"/>
</dbReference>
<dbReference type="PROSITE" id="PS00012">
    <property type="entry name" value="PHOSPHOPANTETHEINE"/>
    <property type="match status" value="1"/>
</dbReference>
<feature type="domain" description="Carrier" evidence="5">
    <location>
        <begin position="356"/>
        <end position="430"/>
    </location>
</feature>
<name>A0A1I5P6P6_9ACTN</name>
<dbReference type="InterPro" id="IPR009081">
    <property type="entry name" value="PP-bd_ACP"/>
</dbReference>
<dbReference type="EMBL" id="FOVH01000013">
    <property type="protein sequence ID" value="SFP29171.1"/>
    <property type="molecule type" value="Genomic_DNA"/>
</dbReference>
<dbReference type="CDD" id="cd19544">
    <property type="entry name" value="E-C_NRPS"/>
    <property type="match status" value="1"/>
</dbReference>
<dbReference type="FunFam" id="3.30.300.30:FF:000010">
    <property type="entry name" value="Enterobactin synthetase component F"/>
    <property type="match status" value="2"/>
</dbReference>
<dbReference type="Pfam" id="PF13193">
    <property type="entry name" value="AMP-binding_C"/>
    <property type="match status" value="2"/>
</dbReference>
<evidence type="ECO:0000256" key="2">
    <source>
        <dbReference type="ARBA" id="ARBA00022450"/>
    </source>
</evidence>
<keyword evidence="7" id="KW-1185">Reference proteome</keyword>
<dbReference type="FunFam" id="3.40.50.980:FF:000001">
    <property type="entry name" value="Non-ribosomal peptide synthetase"/>
    <property type="match status" value="1"/>
</dbReference>
<reference evidence="6 7" key="1">
    <citation type="submission" date="2016-10" db="EMBL/GenBank/DDBJ databases">
        <authorList>
            <person name="de Groot N.N."/>
        </authorList>
    </citation>
    <scope>NUCLEOTIDE SEQUENCE [LARGE SCALE GENOMIC DNA]</scope>
    <source>
        <strain evidence="6 7">DSM 43067</strain>
    </source>
</reference>
<dbReference type="Proteomes" id="UP000183413">
    <property type="component" value="Unassembled WGS sequence"/>
</dbReference>
<dbReference type="InterPro" id="IPR042099">
    <property type="entry name" value="ANL_N_sf"/>
</dbReference>
<dbReference type="GO" id="GO:0003824">
    <property type="term" value="F:catalytic activity"/>
    <property type="evidence" value="ECO:0007669"/>
    <property type="project" value="InterPro"/>
</dbReference>
<evidence type="ECO:0000259" key="5">
    <source>
        <dbReference type="PROSITE" id="PS50075"/>
    </source>
</evidence>
<dbReference type="InterPro" id="IPR001242">
    <property type="entry name" value="Condensation_dom"/>
</dbReference>
<dbReference type="Pfam" id="PF00501">
    <property type="entry name" value="AMP-binding"/>
    <property type="match status" value="2"/>
</dbReference>
<dbReference type="eggNOG" id="COG1020">
    <property type="taxonomic scope" value="Bacteria"/>
</dbReference>
<dbReference type="PANTHER" id="PTHR45527:SF1">
    <property type="entry name" value="FATTY ACID SYNTHASE"/>
    <property type="match status" value="1"/>
</dbReference>
<dbReference type="InterPro" id="IPR045851">
    <property type="entry name" value="AMP-bd_C_sf"/>
</dbReference>
<dbReference type="SUPFAM" id="SSF56801">
    <property type="entry name" value="Acetyl-CoA synthetase-like"/>
    <property type="match status" value="2"/>
</dbReference>
<dbReference type="GO" id="GO:0008610">
    <property type="term" value="P:lipid biosynthetic process"/>
    <property type="evidence" value="ECO:0007669"/>
    <property type="project" value="UniProtKB-ARBA"/>
</dbReference>
<protein>
    <submittedName>
        <fullName evidence="6">Amino acid adenylation domain-containing protein</fullName>
    </submittedName>
</protein>
<dbReference type="CDD" id="cd05930">
    <property type="entry name" value="A_NRPS"/>
    <property type="match status" value="1"/>
</dbReference>
<dbReference type="Gene3D" id="3.30.300.30">
    <property type="match status" value="2"/>
</dbReference>
<dbReference type="InterPro" id="IPR025110">
    <property type="entry name" value="AMP-bd_C"/>
</dbReference>
<organism evidence="6 7">
    <name type="scientific">Actinomadura madurae</name>
    <dbReference type="NCBI Taxonomy" id="1993"/>
    <lineage>
        <taxon>Bacteria</taxon>
        <taxon>Bacillati</taxon>
        <taxon>Actinomycetota</taxon>
        <taxon>Actinomycetes</taxon>
        <taxon>Streptosporangiales</taxon>
        <taxon>Thermomonosporaceae</taxon>
        <taxon>Actinomadura</taxon>
    </lineage>
</organism>
<dbReference type="FunFam" id="2.30.38.10:FF:000001">
    <property type="entry name" value="Non-ribosomal peptide synthetase PvdI"/>
    <property type="match status" value="2"/>
</dbReference>
<dbReference type="GO" id="GO:0031177">
    <property type="term" value="F:phosphopantetheine binding"/>
    <property type="evidence" value="ECO:0007669"/>
    <property type="project" value="InterPro"/>
</dbReference>
<evidence type="ECO:0000256" key="3">
    <source>
        <dbReference type="ARBA" id="ARBA00022553"/>
    </source>
</evidence>
<dbReference type="InterPro" id="IPR023213">
    <property type="entry name" value="CAT-like_dom_sf"/>
</dbReference>
<dbReference type="GO" id="GO:0005737">
    <property type="term" value="C:cytoplasm"/>
    <property type="evidence" value="ECO:0007669"/>
    <property type="project" value="TreeGrafter"/>
</dbReference>
<dbReference type="NCBIfam" id="TIGR01733">
    <property type="entry name" value="AA-adenyl-dom"/>
    <property type="match status" value="1"/>
</dbReference>
<dbReference type="InterPro" id="IPR029058">
    <property type="entry name" value="AB_hydrolase_fold"/>
</dbReference>
<dbReference type="PROSITE" id="PS00455">
    <property type="entry name" value="AMP_BINDING"/>
    <property type="match status" value="2"/>
</dbReference>
<comment type="cofactor">
    <cofactor evidence="1">
        <name>pantetheine 4'-phosphate</name>
        <dbReference type="ChEBI" id="CHEBI:47942"/>
    </cofactor>
</comment>
<dbReference type="InterPro" id="IPR036736">
    <property type="entry name" value="ACP-like_sf"/>
</dbReference>
<gene>
    <name evidence="6" type="ORF">SAMN04489713_1131</name>
</gene>
<dbReference type="InterPro" id="IPR006162">
    <property type="entry name" value="Ppantetheine_attach_site"/>
</dbReference>
<dbReference type="Gene3D" id="3.40.50.1820">
    <property type="entry name" value="alpha/beta hydrolase"/>
    <property type="match status" value="2"/>
</dbReference>
<dbReference type="STRING" id="1993.SAMN04489713_1131"/>
<keyword evidence="2" id="KW-0596">Phosphopantetheine</keyword>
<feature type="region of interest" description="Disordered" evidence="4">
    <location>
        <begin position="1503"/>
        <end position="1529"/>
    </location>
</feature>
<dbReference type="GO" id="GO:0044550">
    <property type="term" value="P:secondary metabolite biosynthetic process"/>
    <property type="evidence" value="ECO:0007669"/>
    <property type="project" value="UniProtKB-ARBA"/>
</dbReference>
<feature type="domain" description="Carrier" evidence="5">
    <location>
        <begin position="1434"/>
        <end position="1509"/>
    </location>
</feature>
<dbReference type="InterPro" id="IPR010071">
    <property type="entry name" value="AA_adenyl_dom"/>
</dbReference>
<accession>A0A1I5P6P6</accession>
<dbReference type="SUPFAM" id="SSF47336">
    <property type="entry name" value="ACP-like"/>
    <property type="match status" value="2"/>
</dbReference>
<dbReference type="Gene3D" id="3.30.559.10">
    <property type="entry name" value="Chloramphenicol acetyltransferase-like domain"/>
    <property type="match status" value="1"/>
</dbReference>
<keyword evidence="3" id="KW-0597">Phosphoprotein</keyword>
<dbReference type="GO" id="GO:0072330">
    <property type="term" value="P:monocarboxylic acid biosynthetic process"/>
    <property type="evidence" value="ECO:0007669"/>
    <property type="project" value="UniProtKB-ARBA"/>
</dbReference>
<dbReference type="InterPro" id="IPR020845">
    <property type="entry name" value="AMP-binding_CS"/>
</dbReference>
<dbReference type="FunFam" id="1.10.1200.10:FF:000016">
    <property type="entry name" value="Non-ribosomal peptide synthase"/>
    <property type="match status" value="2"/>
</dbReference>
<evidence type="ECO:0000313" key="6">
    <source>
        <dbReference type="EMBL" id="SFP29171.1"/>
    </source>
</evidence>
<dbReference type="Pfam" id="PF00668">
    <property type="entry name" value="Condensation"/>
    <property type="match status" value="1"/>
</dbReference>
<dbReference type="Gene3D" id="3.30.559.30">
    <property type="entry name" value="Nonribosomal peptide synthetase, condensation domain"/>
    <property type="match status" value="1"/>
</dbReference>
<dbReference type="PROSITE" id="PS50075">
    <property type="entry name" value="CARRIER"/>
    <property type="match status" value="2"/>
</dbReference>
<evidence type="ECO:0000256" key="4">
    <source>
        <dbReference type="SAM" id="MobiDB-lite"/>
    </source>
</evidence>
<dbReference type="InterPro" id="IPR000873">
    <property type="entry name" value="AMP-dep_synth/lig_dom"/>
</dbReference>
<dbReference type="InParanoid" id="A0A1I5P6P6"/>
<evidence type="ECO:0000256" key="1">
    <source>
        <dbReference type="ARBA" id="ARBA00001957"/>
    </source>
</evidence>
<evidence type="ECO:0000313" key="7">
    <source>
        <dbReference type="Proteomes" id="UP000183413"/>
    </source>
</evidence>
<dbReference type="PANTHER" id="PTHR45527">
    <property type="entry name" value="NONRIBOSOMAL PEPTIDE SYNTHETASE"/>
    <property type="match status" value="1"/>
</dbReference>
<proteinExistence type="predicted"/>